<accession>A0A167PY89</accession>
<proteinExistence type="predicted"/>
<dbReference type="Proteomes" id="UP000076738">
    <property type="component" value="Unassembled WGS sequence"/>
</dbReference>
<protein>
    <submittedName>
        <fullName evidence="1">Uncharacterized protein</fullName>
    </submittedName>
</protein>
<organism evidence="1 2">
    <name type="scientific">Calocera viscosa (strain TUFC12733)</name>
    <dbReference type="NCBI Taxonomy" id="1330018"/>
    <lineage>
        <taxon>Eukaryota</taxon>
        <taxon>Fungi</taxon>
        <taxon>Dikarya</taxon>
        <taxon>Basidiomycota</taxon>
        <taxon>Agaricomycotina</taxon>
        <taxon>Dacrymycetes</taxon>
        <taxon>Dacrymycetales</taxon>
        <taxon>Dacrymycetaceae</taxon>
        <taxon>Calocera</taxon>
    </lineage>
</organism>
<evidence type="ECO:0000313" key="2">
    <source>
        <dbReference type="Proteomes" id="UP000076738"/>
    </source>
</evidence>
<evidence type="ECO:0000313" key="1">
    <source>
        <dbReference type="EMBL" id="KZO99237.1"/>
    </source>
</evidence>
<dbReference type="AlphaFoldDB" id="A0A167PY89"/>
<dbReference type="EMBL" id="KV417273">
    <property type="protein sequence ID" value="KZO99237.1"/>
    <property type="molecule type" value="Genomic_DNA"/>
</dbReference>
<keyword evidence="2" id="KW-1185">Reference proteome</keyword>
<sequence length="175" mass="20048">MIGKALESSIPLLIHQPISPVFLAKYIALLGHLLKFDPPCCRPRQPHDWQDRYEAKIEAWAVVYCLKRLFDGSFQMEPPEAVLVTRPIRRALLQCLSQNARLLDIHDFAQPYTFSTLVGILHSVDARHAREDLLLIRPFLNYLLPEVSDSGSVYDGRTPQRSCQLAREWLDRTAA</sequence>
<name>A0A167PY89_CALVF</name>
<gene>
    <name evidence="1" type="ORF">CALVIDRAFT_405769</name>
</gene>
<reference evidence="1 2" key="1">
    <citation type="journal article" date="2016" name="Mol. Biol. Evol.">
        <title>Comparative Genomics of Early-Diverging Mushroom-Forming Fungi Provides Insights into the Origins of Lignocellulose Decay Capabilities.</title>
        <authorList>
            <person name="Nagy L.G."/>
            <person name="Riley R."/>
            <person name="Tritt A."/>
            <person name="Adam C."/>
            <person name="Daum C."/>
            <person name="Floudas D."/>
            <person name="Sun H."/>
            <person name="Yadav J.S."/>
            <person name="Pangilinan J."/>
            <person name="Larsson K.H."/>
            <person name="Matsuura K."/>
            <person name="Barry K."/>
            <person name="Labutti K."/>
            <person name="Kuo R."/>
            <person name="Ohm R.A."/>
            <person name="Bhattacharya S.S."/>
            <person name="Shirouzu T."/>
            <person name="Yoshinaga Y."/>
            <person name="Martin F.M."/>
            <person name="Grigoriev I.V."/>
            <person name="Hibbett D.S."/>
        </authorList>
    </citation>
    <scope>NUCLEOTIDE SEQUENCE [LARGE SCALE GENOMIC DNA]</scope>
    <source>
        <strain evidence="1 2">TUFC12733</strain>
    </source>
</reference>